<gene>
    <name evidence="2" type="ORF">EYR41_007073</name>
</gene>
<dbReference type="AlphaFoldDB" id="A0A8H2HSX1"/>
<dbReference type="Proteomes" id="UP000297595">
    <property type="component" value="Unassembled WGS sequence"/>
</dbReference>
<accession>A0A8H2HSX1</accession>
<dbReference type="EMBL" id="SOZJ01000004">
    <property type="protein sequence ID" value="TGJ67982.1"/>
    <property type="molecule type" value="Genomic_DNA"/>
</dbReference>
<feature type="region of interest" description="Disordered" evidence="1">
    <location>
        <begin position="82"/>
        <end position="121"/>
    </location>
</feature>
<proteinExistence type="predicted"/>
<evidence type="ECO:0000256" key="1">
    <source>
        <dbReference type="SAM" id="MobiDB-lite"/>
    </source>
</evidence>
<reference evidence="2 3" key="1">
    <citation type="submission" date="2019-03" db="EMBL/GenBank/DDBJ databases">
        <title>Nematode-trapping fungi genome.</title>
        <authorList>
            <person name="Vidal-Diez De Ulzurrun G."/>
        </authorList>
    </citation>
    <scope>NUCLEOTIDE SEQUENCE [LARGE SCALE GENOMIC DNA]</scope>
    <source>
        <strain evidence="2 3">TWF154</strain>
    </source>
</reference>
<name>A0A8H2HSX1_ORBOL</name>
<comment type="caution">
    <text evidence="2">The sequence shown here is derived from an EMBL/GenBank/DDBJ whole genome shotgun (WGS) entry which is preliminary data.</text>
</comment>
<evidence type="ECO:0000313" key="2">
    <source>
        <dbReference type="EMBL" id="TGJ67982.1"/>
    </source>
</evidence>
<sequence>MLPHMLCQCQSAVLPLLQYPKLERMLHVGTIGLHIFKDSIQRDETQKDCCAPTNEHAKVVLALSLPSDAVVVTFLRVAQQRPREKRRDRACWDKPKNRSKEREVKNAKKKNSREESVPGRDCRPGIRKVFYWRWPGEECEHEANLSDHFPT</sequence>
<evidence type="ECO:0000313" key="3">
    <source>
        <dbReference type="Proteomes" id="UP000297595"/>
    </source>
</evidence>
<protein>
    <submittedName>
        <fullName evidence="2">Uncharacterized protein</fullName>
    </submittedName>
</protein>
<organism evidence="2 3">
    <name type="scientific">Orbilia oligospora</name>
    <name type="common">Nematode-trapping fungus</name>
    <name type="synonym">Arthrobotrys oligospora</name>
    <dbReference type="NCBI Taxonomy" id="2813651"/>
    <lineage>
        <taxon>Eukaryota</taxon>
        <taxon>Fungi</taxon>
        <taxon>Dikarya</taxon>
        <taxon>Ascomycota</taxon>
        <taxon>Pezizomycotina</taxon>
        <taxon>Orbiliomycetes</taxon>
        <taxon>Orbiliales</taxon>
        <taxon>Orbiliaceae</taxon>
        <taxon>Orbilia</taxon>
    </lineage>
</organism>